<dbReference type="InterPro" id="IPR001094">
    <property type="entry name" value="Flavdoxin-like"/>
</dbReference>
<dbReference type="EnsemblPlants" id="TuG1812G0600001656.01.T03">
    <property type="protein sequence ID" value="TuG1812G0600001656.01.T03"/>
    <property type="gene ID" value="TuG1812G0600001656.01"/>
</dbReference>
<dbReference type="Gramene" id="TuG1812G0600001656.01.T03">
    <property type="protein sequence ID" value="TuG1812G0600001656.01.T03"/>
    <property type="gene ID" value="TuG1812G0600001656.01"/>
</dbReference>
<feature type="domain" description="Flavodoxin-like" evidence="2">
    <location>
        <begin position="12"/>
        <end position="203"/>
    </location>
</feature>
<evidence type="ECO:0000313" key="4">
    <source>
        <dbReference type="Proteomes" id="UP000015106"/>
    </source>
</evidence>
<dbReference type="GO" id="GO:0016491">
    <property type="term" value="F:oxidoreductase activity"/>
    <property type="evidence" value="ECO:0007669"/>
    <property type="project" value="TreeGrafter"/>
</dbReference>
<dbReference type="GO" id="GO:0050660">
    <property type="term" value="F:flavin adenine dinucleotide binding"/>
    <property type="evidence" value="ECO:0007669"/>
    <property type="project" value="TreeGrafter"/>
</dbReference>
<dbReference type="PANTHER" id="PTHR19384:SF113">
    <property type="entry name" value="FAD-BINDING FR-TYPE DOMAIN-CONTAINING PROTEIN"/>
    <property type="match status" value="1"/>
</dbReference>
<dbReference type="GO" id="GO:0005829">
    <property type="term" value="C:cytosol"/>
    <property type="evidence" value="ECO:0007669"/>
    <property type="project" value="TreeGrafter"/>
</dbReference>
<dbReference type="GO" id="GO:0010181">
    <property type="term" value="F:FMN binding"/>
    <property type="evidence" value="ECO:0007669"/>
    <property type="project" value="InterPro"/>
</dbReference>
<reference evidence="3" key="2">
    <citation type="submission" date="2018-03" db="EMBL/GenBank/DDBJ databases">
        <title>The Triticum urartu genome reveals the dynamic nature of wheat genome evolution.</title>
        <authorList>
            <person name="Ling H."/>
            <person name="Ma B."/>
            <person name="Shi X."/>
            <person name="Liu H."/>
            <person name="Dong L."/>
            <person name="Sun H."/>
            <person name="Cao Y."/>
            <person name="Gao Q."/>
            <person name="Zheng S."/>
            <person name="Li Y."/>
            <person name="Yu Y."/>
            <person name="Du H."/>
            <person name="Qi M."/>
            <person name="Li Y."/>
            <person name="Yu H."/>
            <person name="Cui Y."/>
            <person name="Wang N."/>
            <person name="Chen C."/>
            <person name="Wu H."/>
            <person name="Zhao Y."/>
            <person name="Zhang J."/>
            <person name="Li Y."/>
            <person name="Zhou W."/>
            <person name="Zhang B."/>
            <person name="Hu W."/>
            <person name="Eijk M."/>
            <person name="Tang J."/>
            <person name="Witsenboer H."/>
            <person name="Zhao S."/>
            <person name="Li Z."/>
            <person name="Zhang A."/>
            <person name="Wang D."/>
            <person name="Liang C."/>
        </authorList>
    </citation>
    <scope>NUCLEOTIDE SEQUENCE [LARGE SCALE GENOMIC DNA]</scope>
    <source>
        <strain evidence="3">cv. G1812</strain>
    </source>
</reference>
<proteinExistence type="predicted"/>
<reference evidence="4" key="1">
    <citation type="journal article" date="2013" name="Nature">
        <title>Draft genome of the wheat A-genome progenitor Triticum urartu.</title>
        <authorList>
            <person name="Ling H.Q."/>
            <person name="Zhao S."/>
            <person name="Liu D."/>
            <person name="Wang J."/>
            <person name="Sun H."/>
            <person name="Zhang C."/>
            <person name="Fan H."/>
            <person name="Li D."/>
            <person name="Dong L."/>
            <person name="Tao Y."/>
            <person name="Gao C."/>
            <person name="Wu H."/>
            <person name="Li Y."/>
            <person name="Cui Y."/>
            <person name="Guo X."/>
            <person name="Zheng S."/>
            <person name="Wang B."/>
            <person name="Yu K."/>
            <person name="Liang Q."/>
            <person name="Yang W."/>
            <person name="Lou X."/>
            <person name="Chen J."/>
            <person name="Feng M."/>
            <person name="Jian J."/>
            <person name="Zhang X."/>
            <person name="Luo G."/>
            <person name="Jiang Y."/>
            <person name="Liu J."/>
            <person name="Wang Z."/>
            <person name="Sha Y."/>
            <person name="Zhang B."/>
            <person name="Wu H."/>
            <person name="Tang D."/>
            <person name="Shen Q."/>
            <person name="Xue P."/>
            <person name="Zou S."/>
            <person name="Wang X."/>
            <person name="Liu X."/>
            <person name="Wang F."/>
            <person name="Yang Y."/>
            <person name="An X."/>
            <person name="Dong Z."/>
            <person name="Zhang K."/>
            <person name="Zhang X."/>
            <person name="Luo M.C."/>
            <person name="Dvorak J."/>
            <person name="Tong Y."/>
            <person name="Wang J."/>
            <person name="Yang H."/>
            <person name="Li Z."/>
            <person name="Wang D."/>
            <person name="Zhang A."/>
            <person name="Wang J."/>
        </authorList>
    </citation>
    <scope>NUCLEOTIDE SEQUENCE</scope>
    <source>
        <strain evidence="4">cv. G1812</strain>
    </source>
</reference>
<dbReference type="PROSITE" id="PS50902">
    <property type="entry name" value="FLAVODOXIN_LIKE"/>
    <property type="match status" value="1"/>
</dbReference>
<organism evidence="3 4">
    <name type="scientific">Triticum urartu</name>
    <name type="common">Red wild einkorn</name>
    <name type="synonym">Crithodium urartu</name>
    <dbReference type="NCBI Taxonomy" id="4572"/>
    <lineage>
        <taxon>Eukaryota</taxon>
        <taxon>Viridiplantae</taxon>
        <taxon>Streptophyta</taxon>
        <taxon>Embryophyta</taxon>
        <taxon>Tracheophyta</taxon>
        <taxon>Spermatophyta</taxon>
        <taxon>Magnoliopsida</taxon>
        <taxon>Liliopsida</taxon>
        <taxon>Poales</taxon>
        <taxon>Poaceae</taxon>
        <taxon>BOP clade</taxon>
        <taxon>Pooideae</taxon>
        <taxon>Triticodae</taxon>
        <taxon>Triticeae</taxon>
        <taxon>Triticinae</taxon>
        <taxon>Triticum</taxon>
    </lineage>
</organism>
<reference evidence="3" key="3">
    <citation type="submission" date="2022-06" db="UniProtKB">
        <authorList>
            <consortium name="EnsemblPlants"/>
        </authorList>
    </citation>
    <scope>IDENTIFICATION</scope>
</reference>
<dbReference type="PRINTS" id="PR00369">
    <property type="entry name" value="FLAVODOXIN"/>
</dbReference>
<accession>A0A8R7UU37</accession>
<dbReference type="PANTHER" id="PTHR19384">
    <property type="entry name" value="NITRIC OXIDE SYNTHASE-RELATED"/>
    <property type="match status" value="1"/>
</dbReference>
<protein>
    <recommendedName>
        <fullName evidence="2">Flavodoxin-like domain-containing protein</fullName>
    </recommendedName>
</protein>
<dbReference type="SUPFAM" id="SSF52218">
    <property type="entry name" value="Flavoproteins"/>
    <property type="match status" value="1"/>
</dbReference>
<keyword evidence="4" id="KW-1185">Reference proteome</keyword>
<sequence>MAASSSEPPERLVVLYASQTGNAMDAAERVGREAERGGCLAVDVLSMDCFDPSCLPRERYVVFVVSTMGQGDPPDSMKDFWTYLTRKSLGARWLEGLFMPCLGSAIQPMGSTIILQRSSIEGFSILVQKESQNKAWEMINIHLGILLIYHPFFGICYCFCIHVRAFEKSNDMVFCDKFKHWFLNFLIESTFLGSSKAIPQSYY</sequence>
<keyword evidence="1" id="KW-0285">Flavoprotein</keyword>
<dbReference type="InterPro" id="IPR008254">
    <property type="entry name" value="Flavodoxin/NO_synth"/>
</dbReference>
<dbReference type="Proteomes" id="UP000015106">
    <property type="component" value="Chromosome 6"/>
</dbReference>
<name>A0A8R7UU37_TRIUA</name>
<dbReference type="AlphaFoldDB" id="A0A8R7UU37"/>
<dbReference type="InterPro" id="IPR029039">
    <property type="entry name" value="Flavoprotein-like_sf"/>
</dbReference>
<dbReference type="Pfam" id="PF00258">
    <property type="entry name" value="Flavodoxin_1"/>
    <property type="match status" value="1"/>
</dbReference>
<dbReference type="Gene3D" id="3.40.50.360">
    <property type="match status" value="1"/>
</dbReference>
<evidence type="ECO:0000256" key="1">
    <source>
        <dbReference type="ARBA" id="ARBA00022630"/>
    </source>
</evidence>
<evidence type="ECO:0000313" key="3">
    <source>
        <dbReference type="EnsemblPlants" id="TuG1812G0600001656.01.T03"/>
    </source>
</evidence>
<evidence type="ECO:0000259" key="2">
    <source>
        <dbReference type="PROSITE" id="PS50902"/>
    </source>
</evidence>